<dbReference type="Proteomes" id="UP000585272">
    <property type="component" value="Unassembled WGS sequence"/>
</dbReference>
<evidence type="ECO:0008006" key="3">
    <source>
        <dbReference type="Google" id="ProtNLM"/>
    </source>
</evidence>
<comment type="caution">
    <text evidence="1">The sequence shown here is derived from an EMBL/GenBank/DDBJ whole genome shotgun (WGS) entry which is preliminary data.</text>
</comment>
<dbReference type="AlphaFoldDB" id="A0A840IG46"/>
<dbReference type="Pfam" id="PF18143">
    <property type="entry name" value="HAD_SAK_2"/>
    <property type="match status" value="1"/>
</dbReference>
<protein>
    <recommendedName>
        <fullName evidence="3">Secreted protein</fullName>
    </recommendedName>
</protein>
<sequence>MQQPVLFVDVDGVISLFGFEADAPPPGRFQLVDGIPHYLSATAGEHLRRLSSQFETVWCTGWEEKAPEHLPHALGLLDAYPHLTFARSPRQAHAHWKIGAIDAYAGARPLAWIDDAHDDECGAWARAREQAGAPTLLVTTDPATGIAAAHVEALTAWAARL</sequence>
<proteinExistence type="predicted"/>
<gene>
    <name evidence="1" type="ORF">BDZ31_002527</name>
</gene>
<organism evidence="1 2">
    <name type="scientific">Conexibacter arvalis</name>
    <dbReference type="NCBI Taxonomy" id="912552"/>
    <lineage>
        <taxon>Bacteria</taxon>
        <taxon>Bacillati</taxon>
        <taxon>Actinomycetota</taxon>
        <taxon>Thermoleophilia</taxon>
        <taxon>Solirubrobacterales</taxon>
        <taxon>Conexibacteraceae</taxon>
        <taxon>Conexibacter</taxon>
    </lineage>
</organism>
<accession>A0A840IG46</accession>
<name>A0A840IG46_9ACTN</name>
<dbReference type="EMBL" id="JACHNU010000003">
    <property type="protein sequence ID" value="MBB4662938.1"/>
    <property type="molecule type" value="Genomic_DNA"/>
</dbReference>
<evidence type="ECO:0000313" key="1">
    <source>
        <dbReference type="EMBL" id="MBB4662938.1"/>
    </source>
</evidence>
<reference evidence="1 2" key="1">
    <citation type="submission" date="2020-08" db="EMBL/GenBank/DDBJ databases">
        <title>Genomic Encyclopedia of Archaeal and Bacterial Type Strains, Phase II (KMG-II): from individual species to whole genera.</title>
        <authorList>
            <person name="Goeker M."/>
        </authorList>
    </citation>
    <scope>NUCLEOTIDE SEQUENCE [LARGE SCALE GENOMIC DNA]</scope>
    <source>
        <strain evidence="1 2">DSM 23288</strain>
    </source>
</reference>
<dbReference type="RefSeq" id="WP_183342578.1">
    <property type="nucleotide sequence ID" value="NZ_JACHNU010000003.1"/>
</dbReference>
<evidence type="ECO:0000313" key="2">
    <source>
        <dbReference type="Proteomes" id="UP000585272"/>
    </source>
</evidence>
<keyword evidence="2" id="KW-1185">Reference proteome</keyword>